<feature type="region of interest" description="Disordered" evidence="1">
    <location>
        <begin position="1"/>
        <end position="23"/>
    </location>
</feature>
<accession>A0A699TVC8</accession>
<name>A0A699TVC8_TANCI</name>
<gene>
    <name evidence="2" type="ORF">Tci_885792</name>
</gene>
<reference evidence="2" key="1">
    <citation type="journal article" date="2019" name="Sci. Rep.">
        <title>Draft genome of Tanacetum cinerariifolium, the natural source of mosquito coil.</title>
        <authorList>
            <person name="Yamashiro T."/>
            <person name="Shiraishi A."/>
            <person name="Satake H."/>
            <person name="Nakayama K."/>
        </authorList>
    </citation>
    <scope>NUCLEOTIDE SEQUENCE</scope>
</reference>
<organism evidence="2">
    <name type="scientific">Tanacetum cinerariifolium</name>
    <name type="common">Dalmatian daisy</name>
    <name type="synonym">Chrysanthemum cinerariifolium</name>
    <dbReference type="NCBI Taxonomy" id="118510"/>
    <lineage>
        <taxon>Eukaryota</taxon>
        <taxon>Viridiplantae</taxon>
        <taxon>Streptophyta</taxon>
        <taxon>Embryophyta</taxon>
        <taxon>Tracheophyta</taxon>
        <taxon>Spermatophyta</taxon>
        <taxon>Magnoliopsida</taxon>
        <taxon>eudicotyledons</taxon>
        <taxon>Gunneridae</taxon>
        <taxon>Pentapetalae</taxon>
        <taxon>asterids</taxon>
        <taxon>campanulids</taxon>
        <taxon>Asterales</taxon>
        <taxon>Asteraceae</taxon>
        <taxon>Asteroideae</taxon>
        <taxon>Anthemideae</taxon>
        <taxon>Anthemidinae</taxon>
        <taxon>Tanacetum</taxon>
    </lineage>
</organism>
<feature type="non-terminal residue" evidence="2">
    <location>
        <position position="1"/>
    </location>
</feature>
<proteinExistence type="predicted"/>
<protein>
    <submittedName>
        <fullName evidence="2">Uncharacterized protein</fullName>
    </submittedName>
</protein>
<dbReference type="AlphaFoldDB" id="A0A699TVC8"/>
<dbReference type="EMBL" id="BKCJ011275038">
    <property type="protein sequence ID" value="GFD13823.1"/>
    <property type="molecule type" value="Genomic_DNA"/>
</dbReference>
<evidence type="ECO:0000256" key="1">
    <source>
        <dbReference type="SAM" id="MobiDB-lite"/>
    </source>
</evidence>
<comment type="caution">
    <text evidence="2">The sequence shown here is derived from an EMBL/GenBank/DDBJ whole genome shotgun (WGS) entry which is preliminary data.</text>
</comment>
<sequence length="88" mass="9769">GEDDDVEGKQEQDEEDDLYKDVNNNLERSDVEMTNAQANPDTKDTYVTLTIVPPVVQHQSSSVSSDLVSKFINPSQDTSIDSILNLNI</sequence>
<feature type="compositionally biased region" description="Acidic residues" evidence="1">
    <location>
        <begin position="1"/>
        <end position="18"/>
    </location>
</feature>
<evidence type="ECO:0000313" key="2">
    <source>
        <dbReference type="EMBL" id="GFD13823.1"/>
    </source>
</evidence>